<accession>A0A285K2P9</accession>
<feature type="compositionally biased region" description="Basic residues" evidence="1">
    <location>
        <begin position="428"/>
        <end position="445"/>
    </location>
</feature>
<dbReference type="Pfam" id="PF02371">
    <property type="entry name" value="Transposase_20"/>
    <property type="match status" value="1"/>
</dbReference>
<keyword evidence="5" id="KW-1185">Reference proteome</keyword>
<organism evidence="4 5">
    <name type="scientific">Paractinoplanes atraurantiacus</name>
    <dbReference type="NCBI Taxonomy" id="1036182"/>
    <lineage>
        <taxon>Bacteria</taxon>
        <taxon>Bacillati</taxon>
        <taxon>Actinomycetota</taxon>
        <taxon>Actinomycetes</taxon>
        <taxon>Micromonosporales</taxon>
        <taxon>Micromonosporaceae</taxon>
        <taxon>Paractinoplanes</taxon>
    </lineage>
</organism>
<dbReference type="EMBL" id="OBDY01000030">
    <property type="protein sequence ID" value="SNY66808.1"/>
    <property type="molecule type" value="Genomic_DNA"/>
</dbReference>
<dbReference type="AlphaFoldDB" id="A0A285K2P9"/>
<dbReference type="RefSeq" id="WP_097327613.1">
    <property type="nucleotide sequence ID" value="NZ_OBDY01000030.1"/>
</dbReference>
<gene>
    <name evidence="4" type="ORF">SAMN05421748_130127</name>
</gene>
<sequence>MRLRLGIDVACKAAHQVSCTDETGNFLFAGRRFRSTIDDLDKLWASLPDAEEVLVVLEPTRNAWVLLAAWLRSRGARVVLVPPEQSADLRDYYHKHTKNDRLDSRVLARLPLLHPEGLRTLGDGELGPADPLRRATRRRRSLVKRRTATYARIDALLELLGPQWADALGSGEYAKTALTVLEHTGGDPHAIKRLGRKRLSALLIRTSRGAWRETHAEVVWHAAELTLKLWEAGGLDFTELAQDLAGEARLALQLNTEIDALDDRISVLYDDADPTAILTTVPGLGVTSAAVILAGLGDPDRFSTLAGIRAFTGLIPKLDESGTSSRHGPPTKAGDPALREALFNAADRARKIDPTLAARYQRLIQAGKHHNSALCTLAAVLVTRLAACWRTRTPYQLQDVDGQPLAEAEGRAICVTRYQVTDADRAKNRSQRTAHHQKQTGRRKKESQSAPAAGPSTNHTNHHEAA</sequence>
<dbReference type="InterPro" id="IPR002525">
    <property type="entry name" value="Transp_IS110-like_N"/>
</dbReference>
<name>A0A285K2P9_9ACTN</name>
<dbReference type="GO" id="GO:0004803">
    <property type="term" value="F:transposase activity"/>
    <property type="evidence" value="ECO:0007669"/>
    <property type="project" value="InterPro"/>
</dbReference>
<dbReference type="PANTHER" id="PTHR33055:SF3">
    <property type="entry name" value="PUTATIVE TRANSPOSASE FOR IS117-RELATED"/>
    <property type="match status" value="1"/>
</dbReference>
<evidence type="ECO:0000313" key="5">
    <source>
        <dbReference type="Proteomes" id="UP000219612"/>
    </source>
</evidence>
<feature type="domain" description="Transposase IS116/IS110/IS902 C-terminal" evidence="3">
    <location>
        <begin position="276"/>
        <end position="361"/>
    </location>
</feature>
<dbReference type="GO" id="GO:0006313">
    <property type="term" value="P:DNA transposition"/>
    <property type="evidence" value="ECO:0007669"/>
    <property type="project" value="InterPro"/>
</dbReference>
<dbReference type="InterPro" id="IPR003346">
    <property type="entry name" value="Transposase_20"/>
</dbReference>
<dbReference type="Proteomes" id="UP000219612">
    <property type="component" value="Unassembled WGS sequence"/>
</dbReference>
<protein>
    <submittedName>
        <fullName evidence="4">Transposase</fullName>
    </submittedName>
</protein>
<dbReference type="InterPro" id="IPR047650">
    <property type="entry name" value="Transpos_IS110"/>
</dbReference>
<feature type="domain" description="Transposase IS110-like N-terminal" evidence="2">
    <location>
        <begin position="5"/>
        <end position="161"/>
    </location>
</feature>
<dbReference type="PANTHER" id="PTHR33055">
    <property type="entry name" value="TRANSPOSASE FOR INSERTION SEQUENCE ELEMENT IS1111A"/>
    <property type="match status" value="1"/>
</dbReference>
<feature type="region of interest" description="Disordered" evidence="1">
    <location>
        <begin position="423"/>
        <end position="466"/>
    </location>
</feature>
<dbReference type="NCBIfam" id="NF033542">
    <property type="entry name" value="transpos_IS110"/>
    <property type="match status" value="1"/>
</dbReference>
<evidence type="ECO:0000259" key="3">
    <source>
        <dbReference type="Pfam" id="PF02371"/>
    </source>
</evidence>
<evidence type="ECO:0000259" key="2">
    <source>
        <dbReference type="Pfam" id="PF01548"/>
    </source>
</evidence>
<dbReference type="Pfam" id="PF01548">
    <property type="entry name" value="DEDD_Tnp_IS110"/>
    <property type="match status" value="1"/>
</dbReference>
<evidence type="ECO:0000256" key="1">
    <source>
        <dbReference type="SAM" id="MobiDB-lite"/>
    </source>
</evidence>
<evidence type="ECO:0000313" key="4">
    <source>
        <dbReference type="EMBL" id="SNY66808.1"/>
    </source>
</evidence>
<reference evidence="4 5" key="1">
    <citation type="submission" date="2017-09" db="EMBL/GenBank/DDBJ databases">
        <authorList>
            <person name="Ehlers B."/>
            <person name="Leendertz F.H."/>
        </authorList>
    </citation>
    <scope>NUCLEOTIDE SEQUENCE [LARGE SCALE GENOMIC DNA]</scope>
    <source>
        <strain evidence="4 5">CGMCC 4.6857</strain>
    </source>
</reference>
<dbReference type="OrthoDB" id="9815354at2"/>
<dbReference type="GO" id="GO:0003677">
    <property type="term" value="F:DNA binding"/>
    <property type="evidence" value="ECO:0007669"/>
    <property type="project" value="InterPro"/>
</dbReference>
<proteinExistence type="predicted"/>